<evidence type="ECO:0008006" key="3">
    <source>
        <dbReference type="Google" id="ProtNLM"/>
    </source>
</evidence>
<gene>
    <name evidence="1" type="ORF">ADIWIN_3957</name>
</gene>
<reference evidence="1 2" key="1">
    <citation type="journal article" date="2013" name="Genome Announc.">
        <title>Draft Genome Sequence of Winogradskyella psychrotolerans RS-3T, Isolated from the Marine Transect of Kongsfjorden, Ny-Alesund, Svalbard, Arctic Ocean.</title>
        <authorList>
            <person name="Kumar Pinnaka A."/>
            <person name="Ara S."/>
            <person name="Singh A."/>
            <person name="Shivaji S."/>
        </authorList>
    </citation>
    <scope>NUCLEOTIDE SEQUENCE [LARGE SCALE GENOMIC DNA]</scope>
    <source>
        <strain evidence="1 2">RS-3</strain>
    </source>
</reference>
<dbReference type="STRING" id="641526.ADIWIN_3957"/>
<evidence type="ECO:0000313" key="1">
    <source>
        <dbReference type="EMBL" id="EPR70094.1"/>
    </source>
</evidence>
<proteinExistence type="predicted"/>
<name>S7WTN4_9FLAO</name>
<keyword evidence="2" id="KW-1185">Reference proteome</keyword>
<dbReference type="RefSeq" id="WP_020898100.1">
    <property type="nucleotide sequence ID" value="NZ_ATMR01000206.1"/>
</dbReference>
<dbReference type="eggNOG" id="ENOG5032TQP">
    <property type="taxonomic scope" value="Bacteria"/>
</dbReference>
<dbReference type="OrthoDB" id="1447404at2"/>
<dbReference type="PROSITE" id="PS51257">
    <property type="entry name" value="PROKAR_LIPOPROTEIN"/>
    <property type="match status" value="1"/>
</dbReference>
<dbReference type="EMBL" id="ATMR01000206">
    <property type="protein sequence ID" value="EPR70094.1"/>
    <property type="molecule type" value="Genomic_DNA"/>
</dbReference>
<organism evidence="1 2">
    <name type="scientific">Winogradskyella psychrotolerans RS-3</name>
    <dbReference type="NCBI Taxonomy" id="641526"/>
    <lineage>
        <taxon>Bacteria</taxon>
        <taxon>Pseudomonadati</taxon>
        <taxon>Bacteroidota</taxon>
        <taxon>Flavobacteriia</taxon>
        <taxon>Flavobacteriales</taxon>
        <taxon>Flavobacteriaceae</taxon>
        <taxon>Winogradskyella</taxon>
    </lineage>
</organism>
<dbReference type="Proteomes" id="UP000014962">
    <property type="component" value="Unassembled WGS sequence"/>
</dbReference>
<comment type="caution">
    <text evidence="1">The sequence shown here is derived from an EMBL/GenBank/DDBJ whole genome shotgun (WGS) entry which is preliminary data.</text>
</comment>
<dbReference type="AlphaFoldDB" id="S7WTN4"/>
<accession>S7WTN4</accession>
<sequence length="155" mass="16930">MKIQALILLSLVFVLSCKSSKIEENNAKMKNSELILIAKGNLHGAGEEGIAKQNTVIDNQSDWEHLMTQMNTTNKVSESFTETKIDFSKYAIIAVFNDVKGNGGSSIDLEVSTSSENNTVVTVTYVAPTGYATSVMTQPFYIAKIPKTDLSVVFQ</sequence>
<protein>
    <recommendedName>
        <fullName evidence="3">PrcB C-terminal domain-containing protein</fullName>
    </recommendedName>
</protein>
<evidence type="ECO:0000313" key="2">
    <source>
        <dbReference type="Proteomes" id="UP000014962"/>
    </source>
</evidence>